<organism evidence="2 3">
    <name type="scientific">Trichoderma simmonsii</name>
    <dbReference type="NCBI Taxonomy" id="1491479"/>
    <lineage>
        <taxon>Eukaryota</taxon>
        <taxon>Fungi</taxon>
        <taxon>Dikarya</taxon>
        <taxon>Ascomycota</taxon>
        <taxon>Pezizomycotina</taxon>
        <taxon>Sordariomycetes</taxon>
        <taxon>Hypocreomycetidae</taxon>
        <taxon>Hypocreales</taxon>
        <taxon>Hypocreaceae</taxon>
        <taxon>Trichoderma</taxon>
    </lineage>
</organism>
<evidence type="ECO:0000256" key="1">
    <source>
        <dbReference type="SAM" id="MobiDB-lite"/>
    </source>
</evidence>
<evidence type="ECO:0000313" key="3">
    <source>
        <dbReference type="Proteomes" id="UP000826661"/>
    </source>
</evidence>
<dbReference type="EMBL" id="CP075870">
    <property type="protein sequence ID" value="QYT05207.1"/>
    <property type="molecule type" value="Genomic_DNA"/>
</dbReference>
<protein>
    <submittedName>
        <fullName evidence="2">Uncharacterized protein</fullName>
    </submittedName>
</protein>
<name>A0A8G0LNE9_9HYPO</name>
<proteinExistence type="predicted"/>
<reference evidence="2 3" key="1">
    <citation type="journal article" date="2021" name="BMC Genomics">
        <title>Telomere-to-telomere genome assembly of asparaginase-producing Trichoderma simmonsii.</title>
        <authorList>
            <person name="Chung D."/>
            <person name="Kwon Y.M."/>
            <person name="Yang Y."/>
        </authorList>
    </citation>
    <scope>NUCLEOTIDE SEQUENCE [LARGE SCALE GENOMIC DNA]</scope>
    <source>
        <strain evidence="2 3">GH-Sj1</strain>
    </source>
</reference>
<dbReference type="Proteomes" id="UP000826661">
    <property type="component" value="Chromosome VII"/>
</dbReference>
<feature type="region of interest" description="Disordered" evidence="1">
    <location>
        <begin position="1"/>
        <end position="20"/>
    </location>
</feature>
<keyword evidence="3" id="KW-1185">Reference proteome</keyword>
<dbReference type="AlphaFoldDB" id="A0A8G0LNE9"/>
<evidence type="ECO:0000313" key="2">
    <source>
        <dbReference type="EMBL" id="QYT05207.1"/>
    </source>
</evidence>
<gene>
    <name evidence="2" type="ORF">H0G86_012101</name>
</gene>
<accession>A0A8G0LNE9</accession>
<sequence length="496" mass="55051">MGSCFSMPNRHEQQKATISQTTPLLHDWDSFVKEPPTQLDAELKELMYRLLNQLDSGSWRPNVNNPEQSHHPRDAAVRAYESQLRSGLSAILGYGPISQKQSWSDALEFARAVIQEPQDTIERSRASWARSCSVIYRELMTRFGQEVRSMAEQGCTQLVNDHYLGERLSVSHVDKKTGFQQTFLKSKPGLAYHPPDSFLAIAAYQCGILPCSLVASAWLSPEEALKYSALCHLSICDDYWSFTGKETEVRVRLVAQAIGATFDFGDLAVSTLLDSTALQGVGSSNDVSIQSAMAWRSLSGAATPYNCHTLGNGTLEEGLVGPQIIMAIHDIFDWRSDLAAGNPDNGFSVAYGLGVADPFHAYLEALLLLATSHARSGVYAIATLTMIAFIGSRYLAYKYLEVDVELPVPCPRCIELLRAVTEETGFDWAPRSPPKSFEEGEQVRQWCQLWADRYEHGTDLIQEGLSWFQSLVATGKIRIFDALVKIPEIDKAVGWV</sequence>